<gene>
    <name evidence="2" type="ORF">AM231_14645</name>
</gene>
<dbReference type="RefSeq" id="WP_054403192.1">
    <property type="nucleotide sequence ID" value="NZ_LIUT01000001.1"/>
</dbReference>
<dbReference type="PANTHER" id="PTHR45036">
    <property type="entry name" value="METHYLTRANSFERASE LIKE 7B"/>
    <property type="match status" value="1"/>
</dbReference>
<dbReference type="GO" id="GO:0008757">
    <property type="term" value="F:S-adenosylmethionine-dependent methyltransferase activity"/>
    <property type="evidence" value="ECO:0007669"/>
    <property type="project" value="InterPro"/>
</dbReference>
<dbReference type="PANTHER" id="PTHR45036:SF1">
    <property type="entry name" value="METHYLTRANSFERASE LIKE 7A"/>
    <property type="match status" value="1"/>
</dbReference>
<organism evidence="2 3">
    <name type="scientific">Paenibacillus solani</name>
    <dbReference type="NCBI Taxonomy" id="1705565"/>
    <lineage>
        <taxon>Bacteria</taxon>
        <taxon>Bacillati</taxon>
        <taxon>Bacillota</taxon>
        <taxon>Bacilli</taxon>
        <taxon>Bacillales</taxon>
        <taxon>Paenibacillaceae</taxon>
        <taxon>Paenibacillus</taxon>
    </lineage>
</organism>
<evidence type="ECO:0000313" key="3">
    <source>
        <dbReference type="Proteomes" id="UP000036932"/>
    </source>
</evidence>
<evidence type="ECO:0000259" key="1">
    <source>
        <dbReference type="Pfam" id="PF08241"/>
    </source>
</evidence>
<dbReference type="Proteomes" id="UP000036932">
    <property type="component" value="Unassembled WGS sequence"/>
</dbReference>
<accession>A0A0M1P6Z4</accession>
<comment type="caution">
    <text evidence="2">The sequence shown here is derived from an EMBL/GenBank/DDBJ whole genome shotgun (WGS) entry which is preliminary data.</text>
</comment>
<dbReference type="SUPFAM" id="SSF53335">
    <property type="entry name" value="S-adenosyl-L-methionine-dependent methyltransferases"/>
    <property type="match status" value="1"/>
</dbReference>
<dbReference type="AlphaFoldDB" id="A0A0M1P6Z4"/>
<evidence type="ECO:0000313" key="2">
    <source>
        <dbReference type="EMBL" id="KOR90251.1"/>
    </source>
</evidence>
<dbReference type="PATRIC" id="fig|1705565.3.peg.4973"/>
<dbReference type="EMBL" id="LIUT01000001">
    <property type="protein sequence ID" value="KOR90251.1"/>
    <property type="molecule type" value="Genomic_DNA"/>
</dbReference>
<keyword evidence="3" id="KW-1185">Reference proteome</keyword>
<name>A0A0M1P6Z4_9BACL</name>
<protein>
    <recommendedName>
        <fullName evidence="1">Methyltransferase type 11 domain-containing protein</fullName>
    </recommendedName>
</protein>
<dbReference type="Pfam" id="PF08241">
    <property type="entry name" value="Methyltransf_11"/>
    <property type="match status" value="1"/>
</dbReference>
<feature type="domain" description="Methyltransferase type 11" evidence="1">
    <location>
        <begin position="47"/>
        <end position="135"/>
    </location>
</feature>
<dbReference type="InterPro" id="IPR029063">
    <property type="entry name" value="SAM-dependent_MTases_sf"/>
</dbReference>
<dbReference type="InterPro" id="IPR013216">
    <property type="entry name" value="Methyltransf_11"/>
</dbReference>
<proteinExistence type="predicted"/>
<dbReference type="InterPro" id="IPR052356">
    <property type="entry name" value="Thiol_S-MT"/>
</dbReference>
<dbReference type="CDD" id="cd02440">
    <property type="entry name" value="AdoMet_MTases"/>
    <property type="match status" value="1"/>
</dbReference>
<reference evidence="3" key="1">
    <citation type="submission" date="2015-08" db="EMBL/GenBank/DDBJ databases">
        <title>Genome sequencing project for genomic taxonomy and phylogenomics of Bacillus-like bacteria.</title>
        <authorList>
            <person name="Liu B."/>
            <person name="Wang J."/>
            <person name="Zhu Y."/>
            <person name="Liu G."/>
            <person name="Chen Q."/>
            <person name="Chen Z."/>
            <person name="Lan J."/>
            <person name="Che J."/>
            <person name="Ge C."/>
            <person name="Shi H."/>
            <person name="Pan Z."/>
            <person name="Liu X."/>
        </authorList>
    </citation>
    <scope>NUCLEOTIDE SEQUENCE [LARGE SCALE GENOMIC DNA]</scope>
    <source>
        <strain evidence="3">FJAT-22460</strain>
    </source>
</reference>
<dbReference type="OrthoDB" id="323463at2"/>
<sequence>MKNNTNVRKYKVLSPVYDLLMGNRMFRNARTKAFSLVDIKPNQQVLLVGVGTGEDLPLLPKHIEIVGIDLSDEMLEKARKKSDHAVLMHMNAESLAFENEKFDFVILNLILSVVENPQKALQEAVRVLSPTGSILVFDKFWDDNKKPGMMRRAINKITSAIGTDINRSFEEIMMGTSLKIKHQESSVLNGNYKIIVLKK</sequence>
<dbReference type="Gene3D" id="3.40.50.150">
    <property type="entry name" value="Vaccinia Virus protein VP39"/>
    <property type="match status" value="1"/>
</dbReference>